<dbReference type="Pfam" id="PF04070">
    <property type="entry name" value="DUF378"/>
    <property type="match status" value="1"/>
</dbReference>
<dbReference type="InterPro" id="IPR007211">
    <property type="entry name" value="DUF378"/>
</dbReference>
<evidence type="ECO:0000256" key="1">
    <source>
        <dbReference type="SAM" id="MobiDB-lite"/>
    </source>
</evidence>
<dbReference type="EMBL" id="RBZP01000022">
    <property type="protein sequence ID" value="RKQ29650.1"/>
    <property type="molecule type" value="Genomic_DNA"/>
</dbReference>
<feature type="transmembrane region" description="Helical" evidence="2">
    <location>
        <begin position="7"/>
        <end position="34"/>
    </location>
</feature>
<reference evidence="3 4" key="1">
    <citation type="journal article" date="2016" name="Int. J. Syst. Evol. Microbiol.">
        <title>Oceanobacillus halophilus sp. nov., a novel moderately halophilic bacterium from a hypersaline lake.</title>
        <authorList>
            <person name="Amoozegar M.A."/>
            <person name="Bagheri M."/>
            <person name="Makhdoumi A."/>
            <person name="Nikou M.M."/>
            <person name="Fazeli S.A.S."/>
            <person name="Schumann P."/>
            <person name="Sproer C."/>
            <person name="Sanchez-Porro C."/>
            <person name="Ventosa A."/>
        </authorList>
    </citation>
    <scope>NUCLEOTIDE SEQUENCE [LARGE SCALE GENOMIC DNA]</scope>
    <source>
        <strain evidence="3 4">DSM 23996</strain>
    </source>
</reference>
<keyword evidence="4" id="KW-1185">Reference proteome</keyword>
<comment type="caution">
    <text evidence="3">The sequence shown here is derived from an EMBL/GenBank/DDBJ whole genome shotgun (WGS) entry which is preliminary data.</text>
</comment>
<accession>A0A494ZTU3</accession>
<sequence length="114" mass="12909">MRFLNSLTLTLIIIGALNWGLIAFFQFDLVAAIFGGQNEFLSRVVYGLVGLSGLYYLTRLLYPIGEDPVNRPTRTSGQVNYGTEFAEELDVDDPTPHSLQTYEEFRRPTGREED</sequence>
<organism evidence="3 4">
    <name type="scientific">Oceanobacillus halophilus</name>
    <dbReference type="NCBI Taxonomy" id="930130"/>
    <lineage>
        <taxon>Bacteria</taxon>
        <taxon>Bacillati</taxon>
        <taxon>Bacillota</taxon>
        <taxon>Bacilli</taxon>
        <taxon>Bacillales</taxon>
        <taxon>Bacillaceae</taxon>
        <taxon>Oceanobacillus</taxon>
    </lineage>
</organism>
<dbReference type="AlphaFoldDB" id="A0A494ZTU3"/>
<gene>
    <name evidence="3" type="ORF">D8M06_17100</name>
</gene>
<protein>
    <submittedName>
        <fullName evidence="3">DUF378 domain-containing protein</fullName>
    </submittedName>
</protein>
<feature type="compositionally biased region" description="Basic and acidic residues" evidence="1">
    <location>
        <begin position="103"/>
        <end position="114"/>
    </location>
</feature>
<evidence type="ECO:0000313" key="4">
    <source>
        <dbReference type="Proteomes" id="UP000269301"/>
    </source>
</evidence>
<name>A0A494ZTU3_9BACI</name>
<dbReference type="PANTHER" id="PTHR37304:SF1">
    <property type="entry name" value="MEMBRANE PROTEIN"/>
    <property type="match status" value="1"/>
</dbReference>
<feature type="region of interest" description="Disordered" evidence="1">
    <location>
        <begin position="90"/>
        <end position="114"/>
    </location>
</feature>
<keyword evidence="2" id="KW-0472">Membrane</keyword>
<keyword evidence="2" id="KW-0812">Transmembrane</keyword>
<evidence type="ECO:0000313" key="3">
    <source>
        <dbReference type="EMBL" id="RKQ29650.1"/>
    </source>
</evidence>
<dbReference type="PANTHER" id="PTHR37304">
    <property type="entry name" value="MEMBRANE PROTEIN-RELATED"/>
    <property type="match status" value="1"/>
</dbReference>
<dbReference type="Proteomes" id="UP000269301">
    <property type="component" value="Unassembled WGS sequence"/>
</dbReference>
<dbReference type="RefSeq" id="WP_121205804.1">
    <property type="nucleotide sequence ID" value="NZ_RBZP01000022.1"/>
</dbReference>
<feature type="transmembrane region" description="Helical" evidence="2">
    <location>
        <begin position="40"/>
        <end position="57"/>
    </location>
</feature>
<dbReference type="OrthoDB" id="9812136at2"/>
<evidence type="ECO:0000256" key="2">
    <source>
        <dbReference type="SAM" id="Phobius"/>
    </source>
</evidence>
<proteinExistence type="predicted"/>
<keyword evidence="2" id="KW-1133">Transmembrane helix</keyword>